<dbReference type="PANTHER" id="PTHR41775">
    <property type="entry name" value="SECRETED PROTEIN-RELATED"/>
    <property type="match status" value="1"/>
</dbReference>
<dbReference type="Pfam" id="PF20773">
    <property type="entry name" value="InhA-like_MAM"/>
    <property type="match status" value="1"/>
</dbReference>
<feature type="compositionally biased region" description="Basic and acidic residues" evidence="1">
    <location>
        <begin position="140"/>
        <end position="151"/>
    </location>
</feature>
<dbReference type="Pfam" id="PF05547">
    <property type="entry name" value="Peptidase_M6"/>
    <property type="match status" value="1"/>
</dbReference>
<dbReference type="STRING" id="443156.SAMN04489867_1380"/>
<accession>A0A1H0PVV6</accession>
<dbReference type="PANTHER" id="PTHR41775:SF1">
    <property type="entry name" value="PEPTIDASE M6-LIKE DOMAIN-CONTAINING PROTEIN"/>
    <property type="match status" value="1"/>
</dbReference>
<feature type="domain" description="Immune inhibitor A-like metallopeptidase VEG" evidence="4">
    <location>
        <begin position="604"/>
        <end position="765"/>
    </location>
</feature>
<name>A0A1H0PVV6_9MICO</name>
<dbReference type="GO" id="GO:0008233">
    <property type="term" value="F:peptidase activity"/>
    <property type="evidence" value="ECO:0007669"/>
    <property type="project" value="InterPro"/>
</dbReference>
<dbReference type="InterPro" id="IPR012300">
    <property type="entry name" value="Pept_M6_InhA"/>
</dbReference>
<dbReference type="PIRSF" id="PIRSF007519">
    <property type="entry name" value="Protease_InhA"/>
    <property type="match status" value="1"/>
</dbReference>
<dbReference type="NCBIfam" id="TIGR03296">
    <property type="entry name" value="M6dom_TIGR03296"/>
    <property type="match status" value="1"/>
</dbReference>
<feature type="chain" id="PRO_5009250839" evidence="2">
    <location>
        <begin position="29"/>
        <end position="775"/>
    </location>
</feature>
<evidence type="ECO:0000256" key="1">
    <source>
        <dbReference type="SAM" id="MobiDB-lite"/>
    </source>
</evidence>
<dbReference type="InterPro" id="IPR048665">
    <property type="entry name" value="InhA-like_VEG"/>
</dbReference>
<reference evidence="6" key="1">
    <citation type="submission" date="2016-10" db="EMBL/GenBank/DDBJ databases">
        <authorList>
            <person name="Varghese N."/>
            <person name="Submissions S."/>
        </authorList>
    </citation>
    <scope>NUCLEOTIDE SEQUENCE [LARGE SCALE GENOMIC DNA]</scope>
    <source>
        <strain evidence="6">DSM 22329</strain>
    </source>
</reference>
<dbReference type="Gene3D" id="2.60.120.260">
    <property type="entry name" value="Galactose-binding domain-like"/>
    <property type="match status" value="1"/>
</dbReference>
<dbReference type="InterPro" id="IPR008757">
    <property type="entry name" value="Peptidase_M6-like_domain"/>
</dbReference>
<dbReference type="EMBL" id="LT629711">
    <property type="protein sequence ID" value="SDP08676.1"/>
    <property type="molecule type" value="Genomic_DNA"/>
</dbReference>
<evidence type="ECO:0000259" key="4">
    <source>
        <dbReference type="Pfam" id="PF20774"/>
    </source>
</evidence>
<dbReference type="AlphaFoldDB" id="A0A1H0PVV6"/>
<evidence type="ECO:0000259" key="3">
    <source>
        <dbReference type="Pfam" id="PF05547"/>
    </source>
</evidence>
<protein>
    <submittedName>
        <fullName evidence="5">Immune inhibitor A</fullName>
    </submittedName>
</protein>
<keyword evidence="2" id="KW-0732">Signal</keyword>
<dbReference type="SUPFAM" id="SSF55486">
    <property type="entry name" value="Metalloproteases ('zincins'), catalytic domain"/>
    <property type="match status" value="1"/>
</dbReference>
<evidence type="ECO:0000256" key="2">
    <source>
        <dbReference type="SAM" id="SignalP"/>
    </source>
</evidence>
<proteinExistence type="predicted"/>
<feature type="signal peptide" evidence="2">
    <location>
        <begin position="1"/>
        <end position="28"/>
    </location>
</feature>
<feature type="domain" description="Peptidase M6-like" evidence="3">
    <location>
        <begin position="107"/>
        <end position="404"/>
    </location>
</feature>
<dbReference type="Pfam" id="PF20774">
    <property type="entry name" value="InhA-like_VEG"/>
    <property type="match status" value="1"/>
</dbReference>
<organism evidence="5 6">
    <name type="scientific">Pedococcus dokdonensis</name>
    <dbReference type="NCBI Taxonomy" id="443156"/>
    <lineage>
        <taxon>Bacteria</taxon>
        <taxon>Bacillati</taxon>
        <taxon>Actinomycetota</taxon>
        <taxon>Actinomycetes</taxon>
        <taxon>Micrococcales</taxon>
        <taxon>Intrasporangiaceae</taxon>
        <taxon>Pedococcus</taxon>
    </lineage>
</organism>
<dbReference type="Proteomes" id="UP000199077">
    <property type="component" value="Chromosome I"/>
</dbReference>
<evidence type="ECO:0000313" key="5">
    <source>
        <dbReference type="EMBL" id="SDP08676.1"/>
    </source>
</evidence>
<evidence type="ECO:0000313" key="6">
    <source>
        <dbReference type="Proteomes" id="UP000199077"/>
    </source>
</evidence>
<keyword evidence="6" id="KW-1185">Reference proteome</keyword>
<gene>
    <name evidence="5" type="ORF">SAMN04489867_1380</name>
</gene>
<feature type="region of interest" description="Disordered" evidence="1">
    <location>
        <begin position="124"/>
        <end position="151"/>
    </location>
</feature>
<sequence>MKRRHMSVLSGVAVAAVALSIGSVPAQAKPAPVVAKDPSYTNRDHDLPNPLGDAQRELRKEAINKLIKGEATTETRGGERVIKMKGNKSAKRGTAAAKDKYVSWPVDREEDIFTVLADFGTQTKPATGGTAGPVHNQIPKPDRNWDGSKTDDNSTYWTSDFNTQHYKDMMFGEGESFKDFYTKLSNGRFLAKGDVSDWVKVPYNEAAYGSNKQSDAAGYWPFIADTATAWYNSQKAAGKTDAEIKTYLAQFDKIDRYDYDGDGNFNEPDGYIDHFQAIHAGEGEEAGGGAQGEDAIWSHRWYAYSNNQGKTGPANNKAGGVPLGDSGMWIGDYTTEPENGGLGVFAHEFGHDLGLPDLYDTAGGDNGTGFWTLMSGGSWLNRGKDSIGTTPGNMGAWEKLQLGWLDYQQVNYGFDRDVKIGPADRDSKLLPQALLVNLPNKTVTTNYNKPHGGSFEWWGGSADGLNSTLTRGIDLTGKTSASISAWLQYNIEEDYDALYAEASTDGGSTWAQVGSLIDGPTGNAALTPWAQKSWDLTPWAGKNIQFRFRYQTDGGLHFEGPFLDDIAITADGVNVLTDSVEDGTNGWTAAGGFKRFGGSTSEVVQHYYLAENRVYSGYDKTLQTGPYNFGWANTRPDWVERFPYQNGLLVTYVDGQYGDNNTSAHPGHGQVLPVDARYLPIKFPNGTLLGNRRQPFDATFGQERTDAVTFHLNGVATKVPSSKAIPTFYDLDKKKYWTADNPQNSVQVAGSGTKITVVETSNNAQDMLLKVRFDK</sequence>
<dbReference type="GO" id="GO:0006508">
    <property type="term" value="P:proteolysis"/>
    <property type="evidence" value="ECO:0007669"/>
    <property type="project" value="InterPro"/>
</dbReference>